<dbReference type="Proteomes" id="UP000001887">
    <property type="component" value="Chromosome"/>
</dbReference>
<dbReference type="InterPro" id="IPR003749">
    <property type="entry name" value="ThiS/MoaD-like"/>
</dbReference>
<dbReference type="GO" id="GO:0000166">
    <property type="term" value="F:nucleotide binding"/>
    <property type="evidence" value="ECO:0007669"/>
    <property type="project" value="UniProtKB-KW"/>
</dbReference>
<gene>
    <name evidence="4" type="ordered locus">Psta_2343</name>
</gene>
<dbReference type="CDD" id="cd00754">
    <property type="entry name" value="Ubl_MoaD"/>
    <property type="match status" value="1"/>
</dbReference>
<dbReference type="STRING" id="530564.Psta_2343"/>
<dbReference type="eggNOG" id="COG1977">
    <property type="taxonomic scope" value="Bacteria"/>
</dbReference>
<dbReference type="EMBL" id="CP001848">
    <property type="protein sequence ID" value="ADB17013.1"/>
    <property type="molecule type" value="Genomic_DNA"/>
</dbReference>
<name>D2R3Q9_PIRSD</name>
<dbReference type="PANTHER" id="PTHR33359">
    <property type="entry name" value="MOLYBDOPTERIN SYNTHASE SULFUR CARRIER SUBUNIT"/>
    <property type="match status" value="1"/>
</dbReference>
<accession>D2R3Q9</accession>
<dbReference type="KEGG" id="psl:Psta_2343"/>
<organism evidence="4 5">
    <name type="scientific">Pirellula staleyi (strain ATCC 27377 / DSM 6068 / ICPB 4128)</name>
    <name type="common">Pirella staleyi</name>
    <dbReference type="NCBI Taxonomy" id="530564"/>
    <lineage>
        <taxon>Bacteria</taxon>
        <taxon>Pseudomonadati</taxon>
        <taxon>Planctomycetota</taxon>
        <taxon>Planctomycetia</taxon>
        <taxon>Pirellulales</taxon>
        <taxon>Pirellulaceae</taxon>
        <taxon>Pirellula</taxon>
    </lineage>
</organism>
<sequence length="86" mass="8850">MSQTAVTYRIKLFAAAKQLAGRGEIEIELARGVAVGTLRAAIVAHYPELTSLVKAGRIAAGASYVDDSTLLDPSAELALIPPVSGG</sequence>
<keyword evidence="1" id="KW-0547">Nucleotide-binding</keyword>
<dbReference type="InterPro" id="IPR044672">
    <property type="entry name" value="MOCS2A"/>
</dbReference>
<dbReference type="HOGENOM" id="CLU_114601_4_3_0"/>
<dbReference type="InterPro" id="IPR016155">
    <property type="entry name" value="Mopterin_synth/thiamin_S_b"/>
</dbReference>
<evidence type="ECO:0000313" key="4">
    <source>
        <dbReference type="EMBL" id="ADB17013.1"/>
    </source>
</evidence>
<comment type="similarity">
    <text evidence="2">Belongs to the MoaD family.</text>
</comment>
<dbReference type="AlphaFoldDB" id="D2R3Q9"/>
<dbReference type="SUPFAM" id="SSF54285">
    <property type="entry name" value="MoaD/ThiS"/>
    <property type="match status" value="1"/>
</dbReference>
<keyword evidence="5" id="KW-1185">Reference proteome</keyword>
<protein>
    <recommendedName>
        <fullName evidence="3">Molybdopterin synthase sulfur carrier subunit</fullName>
    </recommendedName>
</protein>
<reference evidence="4 5" key="1">
    <citation type="journal article" date="2009" name="Stand. Genomic Sci.">
        <title>Complete genome sequence of Pirellula staleyi type strain (ATCC 27377).</title>
        <authorList>
            <person name="Clum A."/>
            <person name="Tindall B.J."/>
            <person name="Sikorski J."/>
            <person name="Ivanova N."/>
            <person name="Mavrommatis K."/>
            <person name="Lucas S."/>
            <person name="Glavina del Rio T."/>
            <person name="Nolan M."/>
            <person name="Chen F."/>
            <person name="Tice H."/>
            <person name="Pitluck S."/>
            <person name="Cheng J.F."/>
            <person name="Chertkov O."/>
            <person name="Brettin T."/>
            <person name="Han C."/>
            <person name="Detter J.C."/>
            <person name="Kuske C."/>
            <person name="Bruce D."/>
            <person name="Goodwin L."/>
            <person name="Ovchinikova G."/>
            <person name="Pati A."/>
            <person name="Mikhailova N."/>
            <person name="Chen A."/>
            <person name="Palaniappan K."/>
            <person name="Land M."/>
            <person name="Hauser L."/>
            <person name="Chang Y.J."/>
            <person name="Jeffries C.D."/>
            <person name="Chain P."/>
            <person name="Rohde M."/>
            <person name="Goker M."/>
            <person name="Bristow J."/>
            <person name="Eisen J.A."/>
            <person name="Markowitz V."/>
            <person name="Hugenholtz P."/>
            <person name="Kyrpides N.C."/>
            <person name="Klenk H.P."/>
            <person name="Lapidus A."/>
        </authorList>
    </citation>
    <scope>NUCLEOTIDE SEQUENCE [LARGE SCALE GENOMIC DNA]</scope>
    <source>
        <strain evidence="5">ATCC 27377 / DSM 6068 / ICPB 4128</strain>
    </source>
</reference>
<dbReference type="PANTHER" id="PTHR33359:SF1">
    <property type="entry name" value="MOLYBDOPTERIN SYNTHASE SULFUR CARRIER SUBUNIT"/>
    <property type="match status" value="1"/>
</dbReference>
<dbReference type="InterPro" id="IPR012675">
    <property type="entry name" value="Beta-grasp_dom_sf"/>
</dbReference>
<evidence type="ECO:0000313" key="5">
    <source>
        <dbReference type="Proteomes" id="UP000001887"/>
    </source>
</evidence>
<dbReference type="OrthoDB" id="7066694at2"/>
<dbReference type="Gene3D" id="3.10.20.30">
    <property type="match status" value="1"/>
</dbReference>
<evidence type="ECO:0000256" key="1">
    <source>
        <dbReference type="ARBA" id="ARBA00022741"/>
    </source>
</evidence>
<dbReference type="GO" id="GO:1990133">
    <property type="term" value="C:molybdopterin adenylyltransferase complex"/>
    <property type="evidence" value="ECO:0007669"/>
    <property type="project" value="TreeGrafter"/>
</dbReference>
<evidence type="ECO:0000256" key="2">
    <source>
        <dbReference type="ARBA" id="ARBA00024200"/>
    </source>
</evidence>
<dbReference type="Pfam" id="PF02597">
    <property type="entry name" value="ThiS"/>
    <property type="match status" value="1"/>
</dbReference>
<proteinExistence type="inferred from homology"/>
<evidence type="ECO:0000256" key="3">
    <source>
        <dbReference type="ARBA" id="ARBA00024247"/>
    </source>
</evidence>
<dbReference type="GO" id="GO:0006777">
    <property type="term" value="P:Mo-molybdopterin cofactor biosynthetic process"/>
    <property type="evidence" value="ECO:0007669"/>
    <property type="project" value="InterPro"/>
</dbReference>